<sequence>MSPLLVANEFPARYTGNVKKRHPTLIVDLSIFLLCIAILILLFANQQSKGGGYLQVESPGGTYRYSLATDTHFHVSGPLGETEIEIAGGKARIVDSPCPTKSCTRQLPISTGNGWVACLPNQILLTIVSSPDQSAEVDDVAN</sequence>
<dbReference type="Gene3D" id="2.60.320.10">
    <property type="entry name" value="N-utilization substance G protein NusG, insert domain"/>
    <property type="match status" value="1"/>
</dbReference>
<reference evidence="2 3" key="1">
    <citation type="submission" date="2011-11" db="EMBL/GenBank/DDBJ databases">
        <title>Complete sequence of Spirochaeta sp. grapes.</title>
        <authorList>
            <consortium name="US DOE Joint Genome Institute"/>
            <person name="Lucas S."/>
            <person name="Han J."/>
            <person name="Lapidus A."/>
            <person name="Cheng J.-F."/>
            <person name="Goodwin L."/>
            <person name="Pitluck S."/>
            <person name="Peters L."/>
            <person name="Ovchinnikova G."/>
            <person name="Munk A.C."/>
            <person name="Detter J.C."/>
            <person name="Han C."/>
            <person name="Tapia R."/>
            <person name="Land M."/>
            <person name="Hauser L."/>
            <person name="Kyrpides N."/>
            <person name="Ivanova N."/>
            <person name="Pagani I."/>
            <person name="Ritalahtilisa K."/>
            <person name="Loeffler F."/>
            <person name="Woyke T."/>
        </authorList>
    </citation>
    <scope>NUCLEOTIDE SEQUENCE [LARGE SCALE GENOMIC DNA]</scope>
    <source>
        <strain evidence="3">ATCC BAA-1885 / DSM 22778 / Grapes</strain>
    </source>
</reference>
<dbReference type="eggNOG" id="COG5341">
    <property type="taxonomic scope" value="Bacteria"/>
</dbReference>
<dbReference type="HOGENOM" id="CLU_130936_3_0_12"/>
<keyword evidence="1" id="KW-0472">Membrane</keyword>
<dbReference type="CDD" id="cd09910">
    <property type="entry name" value="NGN-insert_like"/>
    <property type="match status" value="1"/>
</dbReference>
<organism evidence="2 3">
    <name type="scientific">Sphaerochaeta pleomorpha (strain ATCC BAA-1885 / DSM 22778 / Grapes)</name>
    <dbReference type="NCBI Taxonomy" id="158190"/>
    <lineage>
        <taxon>Bacteria</taxon>
        <taxon>Pseudomonadati</taxon>
        <taxon>Spirochaetota</taxon>
        <taxon>Spirochaetia</taxon>
        <taxon>Spirochaetales</taxon>
        <taxon>Sphaerochaetaceae</taxon>
        <taxon>Sphaerochaeta</taxon>
    </lineage>
</organism>
<proteinExistence type="predicted"/>
<keyword evidence="1" id="KW-0812">Transmembrane</keyword>
<accession>G8QRR6</accession>
<keyword evidence="1" id="KW-1133">Transmembrane helix</keyword>
<dbReference type="AlphaFoldDB" id="G8QRR6"/>
<keyword evidence="3" id="KW-1185">Reference proteome</keyword>
<evidence type="ECO:0000256" key="1">
    <source>
        <dbReference type="SAM" id="Phobius"/>
    </source>
</evidence>
<dbReference type="Pfam" id="PF07009">
    <property type="entry name" value="NusG_II"/>
    <property type="match status" value="1"/>
</dbReference>
<dbReference type="KEGG" id="sgp:SpiGrapes_1025"/>
<dbReference type="EMBL" id="CP003155">
    <property type="protein sequence ID" value="AEV28849.1"/>
    <property type="molecule type" value="Genomic_DNA"/>
</dbReference>
<evidence type="ECO:0000313" key="3">
    <source>
        <dbReference type="Proteomes" id="UP000005632"/>
    </source>
</evidence>
<evidence type="ECO:0000313" key="2">
    <source>
        <dbReference type="EMBL" id="AEV28849.1"/>
    </source>
</evidence>
<dbReference type="InterPro" id="IPR038690">
    <property type="entry name" value="NusG_2_sf"/>
</dbReference>
<dbReference type="STRING" id="158190.SpiGrapes_1025"/>
<protein>
    <submittedName>
        <fullName evidence="2">Uncharacterized protein</fullName>
    </submittedName>
</protein>
<name>G8QRR6_SPHPG</name>
<dbReference type="Proteomes" id="UP000005632">
    <property type="component" value="Chromosome"/>
</dbReference>
<feature type="transmembrane region" description="Helical" evidence="1">
    <location>
        <begin position="25"/>
        <end position="44"/>
    </location>
</feature>
<gene>
    <name evidence="2" type="ordered locus">SpiGrapes_1025</name>
</gene>